<proteinExistence type="inferred from homology"/>
<evidence type="ECO:0000313" key="5">
    <source>
        <dbReference type="EMBL" id="QMW23946.1"/>
    </source>
</evidence>
<evidence type="ECO:0000259" key="4">
    <source>
        <dbReference type="Pfam" id="PF03976"/>
    </source>
</evidence>
<dbReference type="GO" id="GO:0008976">
    <property type="term" value="F:polyphosphate kinase activity"/>
    <property type="evidence" value="ECO:0007669"/>
    <property type="project" value="InterPro"/>
</dbReference>
<gene>
    <name evidence="5" type="ORF">H3309_05615</name>
</gene>
<sequence>MSKGRLERLEHRRAPDDHDALEAALQQRLYRVQVAYLSQGRSAIIMLEGWDASGKGGLIKRLTSELDPRFFAVHPIAAPTEAERKRHFLYRFWTRLPGRGEIAIFDRSWYGRVAVERVEGYCEEAEWRRAYDEINDFEAGQVKAGTRVIKLFLHVSAEEQDARLRERVENPWKRWKTGADDYRNRSKREGYLAAYEAMFAKTDTKVAPWHLIGADHKKFARTEGMRIIAEALETGVDLSPPPLHPDLHKLADAALGPIDAG</sequence>
<feature type="domain" description="Polyphosphate kinase-2-related" evidence="4">
    <location>
        <begin position="18"/>
        <end position="233"/>
    </location>
</feature>
<protein>
    <submittedName>
        <fullName evidence="5">Polyphosphate kinase</fullName>
    </submittedName>
</protein>
<evidence type="ECO:0000256" key="3">
    <source>
        <dbReference type="ARBA" id="ARBA00022777"/>
    </source>
</evidence>
<dbReference type="Proteomes" id="UP000515292">
    <property type="component" value="Chromosome"/>
</dbReference>
<dbReference type="PANTHER" id="PTHR34383">
    <property type="entry name" value="POLYPHOSPHATE:AMP PHOSPHOTRANSFERASE-RELATED"/>
    <property type="match status" value="1"/>
</dbReference>
<comment type="similarity">
    <text evidence="1">Belongs to the polyphosphate kinase 2 (PPK2) family. Class I subfamily.</text>
</comment>
<evidence type="ECO:0000256" key="2">
    <source>
        <dbReference type="ARBA" id="ARBA00022679"/>
    </source>
</evidence>
<keyword evidence="6" id="KW-1185">Reference proteome</keyword>
<dbReference type="RefSeq" id="WP_182297769.1">
    <property type="nucleotide sequence ID" value="NZ_CP059851.1"/>
</dbReference>
<keyword evidence="2" id="KW-0808">Transferase</keyword>
<dbReference type="Gene3D" id="3.40.50.300">
    <property type="entry name" value="P-loop containing nucleotide triphosphate hydrolases"/>
    <property type="match status" value="1"/>
</dbReference>
<keyword evidence="3 5" id="KW-0418">Kinase</keyword>
<organism evidence="5 6">
    <name type="scientific">Sandaracinobacteroides saxicola</name>
    <dbReference type="NCBI Taxonomy" id="2759707"/>
    <lineage>
        <taxon>Bacteria</taxon>
        <taxon>Pseudomonadati</taxon>
        <taxon>Pseudomonadota</taxon>
        <taxon>Alphaproteobacteria</taxon>
        <taxon>Sphingomonadales</taxon>
        <taxon>Sphingosinicellaceae</taxon>
        <taxon>Sandaracinobacteroides</taxon>
    </lineage>
</organism>
<evidence type="ECO:0000256" key="1">
    <source>
        <dbReference type="ARBA" id="ARBA00009924"/>
    </source>
</evidence>
<dbReference type="PANTHER" id="PTHR34383:SF3">
    <property type="entry name" value="POLYPHOSPHATE:AMP PHOSPHOTRANSFERASE"/>
    <property type="match status" value="1"/>
</dbReference>
<accession>A0A7G5IKQ4</accession>
<reference evidence="5 6" key="1">
    <citation type="submission" date="2020-07" db="EMBL/GenBank/DDBJ databases">
        <title>Complete genome sequence for Sandaracinobacter sp. M6.</title>
        <authorList>
            <person name="Tang Y."/>
            <person name="Liu Q."/>
            <person name="Guo Z."/>
            <person name="Lei P."/>
            <person name="Huang B."/>
        </authorList>
    </citation>
    <scope>NUCLEOTIDE SEQUENCE [LARGE SCALE GENOMIC DNA]</scope>
    <source>
        <strain evidence="5 6">M6</strain>
    </source>
</reference>
<evidence type="ECO:0000313" key="6">
    <source>
        <dbReference type="Proteomes" id="UP000515292"/>
    </source>
</evidence>
<dbReference type="SUPFAM" id="SSF52540">
    <property type="entry name" value="P-loop containing nucleoside triphosphate hydrolases"/>
    <property type="match status" value="1"/>
</dbReference>
<dbReference type="InterPro" id="IPR027417">
    <property type="entry name" value="P-loop_NTPase"/>
</dbReference>
<dbReference type="InterPro" id="IPR016898">
    <property type="entry name" value="Polyphosphate_phosphotransfera"/>
</dbReference>
<dbReference type="KEGG" id="sand:H3309_05615"/>
<dbReference type="EMBL" id="CP059851">
    <property type="protein sequence ID" value="QMW23946.1"/>
    <property type="molecule type" value="Genomic_DNA"/>
</dbReference>
<dbReference type="Pfam" id="PF03976">
    <property type="entry name" value="PPK2"/>
    <property type="match status" value="1"/>
</dbReference>
<name>A0A7G5IKQ4_9SPHN</name>
<dbReference type="InterPro" id="IPR022488">
    <property type="entry name" value="PPK2-related"/>
</dbReference>
<dbReference type="PIRSF" id="PIRSF028756">
    <property type="entry name" value="PPK2_prd"/>
    <property type="match status" value="1"/>
</dbReference>
<dbReference type="AlphaFoldDB" id="A0A7G5IKQ4"/>